<feature type="transmembrane region" description="Helical" evidence="6">
    <location>
        <begin position="140"/>
        <end position="157"/>
    </location>
</feature>
<feature type="transmembrane region" description="Helical" evidence="6">
    <location>
        <begin position="74"/>
        <end position="99"/>
    </location>
</feature>
<keyword evidence="2" id="KW-1003">Cell membrane</keyword>
<dbReference type="AlphaFoldDB" id="A0A857IYX4"/>
<dbReference type="KEGG" id="xyk:GT347_01550"/>
<dbReference type="PANTHER" id="PTHR43124:SF3">
    <property type="entry name" value="CHLORAMPHENICOL EFFLUX PUMP RV0191"/>
    <property type="match status" value="1"/>
</dbReference>
<feature type="transmembrane region" description="Helical" evidence="6">
    <location>
        <begin position="279"/>
        <end position="298"/>
    </location>
</feature>
<dbReference type="GO" id="GO:0022857">
    <property type="term" value="F:transmembrane transporter activity"/>
    <property type="evidence" value="ECO:0007669"/>
    <property type="project" value="InterPro"/>
</dbReference>
<dbReference type="InterPro" id="IPR036259">
    <property type="entry name" value="MFS_trans_sf"/>
</dbReference>
<feature type="transmembrane region" description="Helical" evidence="6">
    <location>
        <begin position="305"/>
        <end position="323"/>
    </location>
</feature>
<evidence type="ECO:0000256" key="6">
    <source>
        <dbReference type="SAM" id="Phobius"/>
    </source>
</evidence>
<evidence type="ECO:0000256" key="1">
    <source>
        <dbReference type="ARBA" id="ARBA00004651"/>
    </source>
</evidence>
<keyword evidence="5 6" id="KW-0472">Membrane</keyword>
<keyword evidence="4 6" id="KW-1133">Transmembrane helix</keyword>
<sequence>MKDRKSNRLYPQWASAYRRRPLLSIAGNTVAPSRSTPPTRFPWWGLLALAGAGFITILSEALPAGLLPGIAADLGISVAQAGQLVTLYALGSLMAAIPLVRATQAWRRRPLLLLAIGGFSVVNLVTALSTSYALTLAARFGAGVFAGLLWALLAGHASRMVPAAWQGRAIAVAMVGTPLALSLGIPAGTLLGAAVGWRWAFGVMSLLSVLLFAWVRLGLPDFAGRAGGDGPGVVQALRLPGLRPILALTLLYVLAHNLLYTYVAPWLAHLQAGVRVDSALLAFGVAALGGIWLTGMLVDRWLQPLVWASIALFAAAALVAGLMGQSAVVLLACIACWGLAFGGTATLFQTASARAAGEAGDLAQSMLVTVWNAGMAGGGLLGALLLPRYGAGALPWAVLVLLVLTCLAAAGMPGAGRAAPPLKAGTRTVPPSP</sequence>
<dbReference type="InterPro" id="IPR011701">
    <property type="entry name" value="MFS"/>
</dbReference>
<evidence type="ECO:0000313" key="8">
    <source>
        <dbReference type="EMBL" id="QHI96790.1"/>
    </source>
</evidence>
<evidence type="ECO:0000256" key="2">
    <source>
        <dbReference type="ARBA" id="ARBA00022475"/>
    </source>
</evidence>
<feature type="transmembrane region" description="Helical" evidence="6">
    <location>
        <begin position="393"/>
        <end position="413"/>
    </location>
</feature>
<accession>A0A857IYX4</accession>
<reference evidence="8 9" key="1">
    <citation type="submission" date="2020-01" db="EMBL/GenBank/DDBJ databases">
        <title>Genome sequencing of strain KACC 21265.</title>
        <authorList>
            <person name="Heo J."/>
            <person name="Kim S.-J."/>
            <person name="Kim J.-S."/>
            <person name="Hong S.-B."/>
            <person name="Kwon S.-W."/>
        </authorList>
    </citation>
    <scope>NUCLEOTIDE SEQUENCE [LARGE SCALE GENOMIC DNA]</scope>
    <source>
        <strain evidence="8 9">KACC 21265</strain>
    </source>
</reference>
<dbReference type="PROSITE" id="PS50850">
    <property type="entry name" value="MFS"/>
    <property type="match status" value="1"/>
</dbReference>
<evidence type="ECO:0000256" key="4">
    <source>
        <dbReference type="ARBA" id="ARBA00022989"/>
    </source>
</evidence>
<feature type="transmembrane region" description="Helical" evidence="6">
    <location>
        <begin position="369"/>
        <end position="387"/>
    </location>
</feature>
<dbReference type="EMBL" id="CP047650">
    <property type="protein sequence ID" value="QHI96790.1"/>
    <property type="molecule type" value="Genomic_DNA"/>
</dbReference>
<feature type="domain" description="Major facilitator superfamily (MFS) profile" evidence="7">
    <location>
        <begin position="45"/>
        <end position="423"/>
    </location>
</feature>
<dbReference type="InterPro" id="IPR050189">
    <property type="entry name" value="MFS_Efflux_Transporters"/>
</dbReference>
<dbReference type="Proteomes" id="UP000464787">
    <property type="component" value="Chromosome"/>
</dbReference>
<protein>
    <submittedName>
        <fullName evidence="8">MFS transporter</fullName>
    </submittedName>
</protein>
<dbReference type="InterPro" id="IPR020846">
    <property type="entry name" value="MFS_dom"/>
</dbReference>
<evidence type="ECO:0000313" key="9">
    <source>
        <dbReference type="Proteomes" id="UP000464787"/>
    </source>
</evidence>
<keyword evidence="3 6" id="KW-0812">Transmembrane</keyword>
<comment type="subcellular location">
    <subcellularLocation>
        <location evidence="1">Cell membrane</location>
        <topology evidence="1">Multi-pass membrane protein</topology>
    </subcellularLocation>
</comment>
<proteinExistence type="predicted"/>
<feature type="transmembrane region" description="Helical" evidence="6">
    <location>
        <begin position="169"/>
        <end position="191"/>
    </location>
</feature>
<feature type="transmembrane region" description="Helical" evidence="6">
    <location>
        <begin position="245"/>
        <end position="267"/>
    </location>
</feature>
<gene>
    <name evidence="8" type="ORF">GT347_01550</name>
</gene>
<name>A0A857IYX4_9BURK</name>
<dbReference type="PANTHER" id="PTHR43124">
    <property type="entry name" value="PURINE EFFLUX PUMP PBUE"/>
    <property type="match status" value="1"/>
</dbReference>
<feature type="transmembrane region" description="Helical" evidence="6">
    <location>
        <begin position="111"/>
        <end position="134"/>
    </location>
</feature>
<evidence type="ECO:0000256" key="5">
    <source>
        <dbReference type="ARBA" id="ARBA00023136"/>
    </source>
</evidence>
<evidence type="ECO:0000259" key="7">
    <source>
        <dbReference type="PROSITE" id="PS50850"/>
    </source>
</evidence>
<feature type="transmembrane region" description="Helical" evidence="6">
    <location>
        <begin position="329"/>
        <end position="348"/>
    </location>
</feature>
<keyword evidence="9" id="KW-1185">Reference proteome</keyword>
<feature type="transmembrane region" description="Helical" evidence="6">
    <location>
        <begin position="43"/>
        <end position="62"/>
    </location>
</feature>
<dbReference type="SUPFAM" id="SSF103473">
    <property type="entry name" value="MFS general substrate transporter"/>
    <property type="match status" value="1"/>
</dbReference>
<dbReference type="Gene3D" id="1.20.1250.20">
    <property type="entry name" value="MFS general substrate transporter like domains"/>
    <property type="match status" value="1"/>
</dbReference>
<dbReference type="GO" id="GO:0005886">
    <property type="term" value="C:plasma membrane"/>
    <property type="evidence" value="ECO:0007669"/>
    <property type="project" value="UniProtKB-SubCell"/>
</dbReference>
<dbReference type="Pfam" id="PF07690">
    <property type="entry name" value="MFS_1"/>
    <property type="match status" value="1"/>
</dbReference>
<organism evidence="8 9">
    <name type="scientific">Xylophilus rhododendri</name>
    <dbReference type="NCBI Taxonomy" id="2697032"/>
    <lineage>
        <taxon>Bacteria</taxon>
        <taxon>Pseudomonadati</taxon>
        <taxon>Pseudomonadota</taxon>
        <taxon>Betaproteobacteria</taxon>
        <taxon>Burkholderiales</taxon>
        <taxon>Xylophilus</taxon>
    </lineage>
</organism>
<evidence type="ECO:0000256" key="3">
    <source>
        <dbReference type="ARBA" id="ARBA00022692"/>
    </source>
</evidence>
<dbReference type="CDD" id="cd17324">
    <property type="entry name" value="MFS_NepI_like"/>
    <property type="match status" value="1"/>
</dbReference>